<dbReference type="HOGENOM" id="CLU_2652389_0_0_6"/>
<evidence type="ECO:0000313" key="1">
    <source>
        <dbReference type="EMBL" id="AFP85156.1"/>
    </source>
</evidence>
<dbReference type="Proteomes" id="UP000003936">
    <property type="component" value="Chromosome"/>
</dbReference>
<accession>J3VT64</accession>
<reference evidence="1 2" key="1">
    <citation type="journal article" date="2012" name="Mol. Biol. Evol.">
        <title>Genome reduction and co-evolution between the primary and secondary bacterial symbionts of psyllids.</title>
        <authorList>
            <person name="Sloan D.B."/>
            <person name="Moran N.A."/>
        </authorList>
    </citation>
    <scope>NUCLEOTIDE SEQUENCE [LARGE SCALE GENOMIC DNA]</scope>
    <source>
        <strain evidence="1">Ceuc_S</strain>
    </source>
</reference>
<gene>
    <name evidence="1" type="ORF">A359_07870</name>
</gene>
<protein>
    <submittedName>
        <fullName evidence="1">Uncharacterized protein</fullName>
    </submittedName>
</protein>
<sequence precursor="true">MKRLDILSWLVPFLDHVLSSRELKCFSGKSKSGFKSRQVIINFLLNIRIFSIGWIHPANFLDHLRSKSLLAHKRKS</sequence>
<proteinExistence type="predicted"/>
<keyword evidence="2" id="KW-1185">Reference proteome</keyword>
<name>J3VT64_9ENTR</name>
<dbReference type="AlphaFoldDB" id="J3VT64"/>
<evidence type="ECO:0000313" key="2">
    <source>
        <dbReference type="Proteomes" id="UP000003936"/>
    </source>
</evidence>
<organism evidence="1 2">
    <name type="scientific">secondary endosymbiont of Ctenarytaina eucalypti</name>
    <dbReference type="NCBI Taxonomy" id="1199245"/>
    <lineage>
        <taxon>Bacteria</taxon>
        <taxon>Pseudomonadati</taxon>
        <taxon>Pseudomonadota</taxon>
        <taxon>Gammaproteobacteria</taxon>
        <taxon>Enterobacterales</taxon>
        <taxon>Enterobacteriaceae</taxon>
        <taxon>aphid secondary symbionts</taxon>
    </lineage>
</organism>
<dbReference type="KEGG" id="sect:A359_07870"/>
<dbReference type="EMBL" id="CP003546">
    <property type="protein sequence ID" value="AFP85156.1"/>
    <property type="molecule type" value="Genomic_DNA"/>
</dbReference>